<evidence type="ECO:0000313" key="2">
    <source>
        <dbReference type="EMBL" id="MEW9501563.1"/>
    </source>
</evidence>
<name>A0ABV3Q415_9BACL</name>
<keyword evidence="1" id="KW-0472">Membrane</keyword>
<proteinExistence type="predicted"/>
<protein>
    <submittedName>
        <fullName evidence="2">DUF1850 domain-containing protein</fullName>
    </submittedName>
</protein>
<organism evidence="2 3">
    <name type="scientific">Jeotgalibacillus marinus</name>
    <dbReference type="NCBI Taxonomy" id="86667"/>
    <lineage>
        <taxon>Bacteria</taxon>
        <taxon>Bacillati</taxon>
        <taxon>Bacillota</taxon>
        <taxon>Bacilli</taxon>
        <taxon>Bacillales</taxon>
        <taxon>Caryophanaceae</taxon>
        <taxon>Jeotgalibacillus</taxon>
    </lineage>
</organism>
<comment type="caution">
    <text evidence="2">The sequence shown here is derived from an EMBL/GenBank/DDBJ whole genome shotgun (WGS) entry which is preliminary data.</text>
</comment>
<dbReference type="InterPro" id="IPR015001">
    <property type="entry name" value="DUF1850"/>
</dbReference>
<keyword evidence="3" id="KW-1185">Reference proteome</keyword>
<accession>A0ABV3Q415</accession>
<dbReference type="RefSeq" id="WP_367779048.1">
    <property type="nucleotide sequence ID" value="NZ_JBFMIA010000004.1"/>
</dbReference>
<dbReference type="EMBL" id="JBFMIA010000004">
    <property type="protein sequence ID" value="MEW9501563.1"/>
    <property type="molecule type" value="Genomic_DNA"/>
</dbReference>
<dbReference type="Proteomes" id="UP001556040">
    <property type="component" value="Unassembled WGS sequence"/>
</dbReference>
<keyword evidence="1" id="KW-1133">Transmembrane helix</keyword>
<dbReference type="Pfam" id="PF08905">
    <property type="entry name" value="DUF1850"/>
    <property type="match status" value="1"/>
</dbReference>
<evidence type="ECO:0000256" key="1">
    <source>
        <dbReference type="SAM" id="Phobius"/>
    </source>
</evidence>
<sequence>MNRANAFFISKKFWIISCCILAFLVLLFVFMPIKKTLTFQDLYSGEILAYVPIEEGQSFQLEYTHSIHRSTVIDTYKIISDNRIQQTTLQYEDMAIGMPSGALFEEETFVEKDGKYFIENMNRVFPSINLSTSQVVVSHKLNVRNNQYELHEYIAPGSFITIEVRKLTIFQLMKGVNMNG</sequence>
<evidence type="ECO:0000313" key="3">
    <source>
        <dbReference type="Proteomes" id="UP001556040"/>
    </source>
</evidence>
<feature type="transmembrane region" description="Helical" evidence="1">
    <location>
        <begin position="12"/>
        <end position="33"/>
    </location>
</feature>
<keyword evidence="1" id="KW-0812">Transmembrane</keyword>
<gene>
    <name evidence="2" type="ORF">AB1471_07090</name>
</gene>
<reference evidence="2 3" key="1">
    <citation type="journal article" date="1979" name="Int. J. Syst. Evol. Microbiol.">
        <title>Bacillus globisporus subsp. marinus subsp. nov.</title>
        <authorList>
            <person name="Liu H."/>
        </authorList>
    </citation>
    <scope>NUCLEOTIDE SEQUENCE [LARGE SCALE GENOMIC DNA]</scope>
    <source>
        <strain evidence="2 3">DSM 1297</strain>
    </source>
</reference>